<feature type="domain" description="Dihydroneopterin aldolase/epimerase" evidence="9">
    <location>
        <begin position="183"/>
        <end position="295"/>
    </location>
</feature>
<keyword evidence="10" id="KW-0418">Kinase</keyword>
<organism evidence="10 11">
    <name type="scientific">Sporothrix brasiliensis 5110</name>
    <dbReference type="NCBI Taxonomy" id="1398154"/>
    <lineage>
        <taxon>Eukaryota</taxon>
        <taxon>Fungi</taxon>
        <taxon>Dikarya</taxon>
        <taxon>Ascomycota</taxon>
        <taxon>Pezizomycotina</taxon>
        <taxon>Sordariomycetes</taxon>
        <taxon>Sordariomycetidae</taxon>
        <taxon>Ophiostomatales</taxon>
        <taxon>Ophiostomataceae</taxon>
        <taxon>Sporothrix</taxon>
    </lineage>
</organism>
<dbReference type="HOGENOM" id="CLU_062068_0_0_1"/>
<comment type="catalytic activity">
    <reaction evidence="1">
        <text>7,8-dihydroneopterin = 6-hydroxymethyl-7,8-dihydropterin + glycolaldehyde</text>
        <dbReference type="Rhea" id="RHEA:10540"/>
        <dbReference type="ChEBI" id="CHEBI:17001"/>
        <dbReference type="ChEBI" id="CHEBI:17071"/>
        <dbReference type="ChEBI" id="CHEBI:44841"/>
        <dbReference type="EC" id="4.1.2.25"/>
    </reaction>
</comment>
<dbReference type="GO" id="GO:0005737">
    <property type="term" value="C:cytoplasm"/>
    <property type="evidence" value="ECO:0007669"/>
    <property type="project" value="TreeGrafter"/>
</dbReference>
<dbReference type="EC" id="4.1.2.25" evidence="4"/>
<evidence type="ECO:0000259" key="9">
    <source>
        <dbReference type="SMART" id="SM00905"/>
    </source>
</evidence>
<dbReference type="InterPro" id="IPR006157">
    <property type="entry name" value="FolB_dom"/>
</dbReference>
<dbReference type="SUPFAM" id="SSF55620">
    <property type="entry name" value="Tetrahydrobiopterin biosynthesis enzymes-like"/>
    <property type="match status" value="1"/>
</dbReference>
<dbReference type="EMBL" id="AWTV01000010">
    <property type="protein sequence ID" value="KIH87173.1"/>
    <property type="molecule type" value="Genomic_DNA"/>
</dbReference>
<dbReference type="OrthoDB" id="5425486at2759"/>
<keyword evidence="11" id="KW-1185">Reference proteome</keyword>
<dbReference type="InterPro" id="IPR006156">
    <property type="entry name" value="Dihydroneopterin_aldolase"/>
</dbReference>
<comment type="caution">
    <text evidence="10">The sequence shown here is derived from an EMBL/GenBank/DDBJ whole genome shotgun (WGS) entry which is preliminary data.</text>
</comment>
<evidence type="ECO:0000256" key="5">
    <source>
        <dbReference type="ARBA" id="ARBA00022909"/>
    </source>
</evidence>
<evidence type="ECO:0000256" key="7">
    <source>
        <dbReference type="ARBA" id="ARBA00032903"/>
    </source>
</evidence>
<dbReference type="GO" id="GO:0046656">
    <property type="term" value="P:folic acid biosynthetic process"/>
    <property type="evidence" value="ECO:0007669"/>
    <property type="project" value="UniProtKB-KW"/>
</dbReference>
<dbReference type="Gene3D" id="3.30.1130.10">
    <property type="match status" value="2"/>
</dbReference>
<proteinExistence type="inferred from homology"/>
<dbReference type="InterPro" id="IPR043133">
    <property type="entry name" value="GTP-CH-I_C/QueF"/>
</dbReference>
<dbReference type="Proteomes" id="UP000031575">
    <property type="component" value="Unassembled WGS sequence"/>
</dbReference>
<dbReference type="SMART" id="SM00905">
    <property type="entry name" value="FolB"/>
    <property type="match status" value="1"/>
</dbReference>
<comment type="similarity">
    <text evidence="3">Belongs to the DHNA family.</text>
</comment>
<gene>
    <name evidence="10" type="ORF">SPBR_05096</name>
</gene>
<reference evidence="10 11" key="1">
    <citation type="journal article" date="2014" name="BMC Genomics">
        <title>Comparative genomics of the major fungal agents of human and animal Sporotrichosis: Sporothrix schenckii and Sporothrix brasiliensis.</title>
        <authorList>
            <person name="Teixeira M.M."/>
            <person name="de Almeida L.G."/>
            <person name="Kubitschek-Barreira P."/>
            <person name="Alves F.L."/>
            <person name="Kioshima E.S."/>
            <person name="Abadio A.K."/>
            <person name="Fernandes L."/>
            <person name="Derengowski L.S."/>
            <person name="Ferreira K.S."/>
            <person name="Souza R.C."/>
            <person name="Ruiz J.C."/>
            <person name="de Andrade N.C."/>
            <person name="Paes H.C."/>
            <person name="Nicola A.M."/>
            <person name="Albuquerque P."/>
            <person name="Gerber A.L."/>
            <person name="Martins V.P."/>
            <person name="Peconick L.D."/>
            <person name="Neto A.V."/>
            <person name="Chaucanez C.B."/>
            <person name="Silva P.A."/>
            <person name="Cunha O.L."/>
            <person name="de Oliveira F.F."/>
            <person name="dos Santos T.C."/>
            <person name="Barros A.L."/>
            <person name="Soares M.A."/>
            <person name="de Oliveira L.M."/>
            <person name="Marini M.M."/>
            <person name="Villalobos-Duno H."/>
            <person name="Cunha M.M."/>
            <person name="de Hoog S."/>
            <person name="da Silveira J.F."/>
            <person name="Henrissat B."/>
            <person name="Nino-Vega G.A."/>
            <person name="Cisalpino P.S."/>
            <person name="Mora-Montes H.M."/>
            <person name="Almeida S.R."/>
            <person name="Stajich J.E."/>
            <person name="Lopes-Bezerra L.M."/>
            <person name="Vasconcelos A.T."/>
            <person name="Felipe M.S."/>
        </authorList>
    </citation>
    <scope>NUCLEOTIDE SEQUENCE [LARGE SCALE GENOMIC DNA]</scope>
    <source>
        <strain evidence="10 11">5110</strain>
    </source>
</reference>
<dbReference type="AlphaFoldDB" id="A0A0C2F818"/>
<evidence type="ECO:0000256" key="8">
    <source>
        <dbReference type="SAM" id="MobiDB-lite"/>
    </source>
</evidence>
<keyword evidence="10" id="KW-0808">Transferase</keyword>
<evidence type="ECO:0000256" key="1">
    <source>
        <dbReference type="ARBA" id="ARBA00001353"/>
    </source>
</evidence>
<dbReference type="GO" id="GO:0004150">
    <property type="term" value="F:dihydroneopterin aldolase activity"/>
    <property type="evidence" value="ECO:0007669"/>
    <property type="project" value="UniProtKB-EC"/>
</dbReference>
<protein>
    <recommendedName>
        <fullName evidence="4">dihydroneopterin aldolase</fullName>
        <ecNumber evidence="4">4.1.2.25</ecNumber>
    </recommendedName>
    <alternativeName>
        <fullName evidence="7">7,8-dihydroneopterin aldolase</fullName>
    </alternativeName>
</protein>
<dbReference type="GO" id="GO:0016301">
    <property type="term" value="F:kinase activity"/>
    <property type="evidence" value="ECO:0007669"/>
    <property type="project" value="UniProtKB-KW"/>
</dbReference>
<keyword evidence="5" id="KW-0289">Folate biosynthesis</keyword>
<evidence type="ECO:0000256" key="3">
    <source>
        <dbReference type="ARBA" id="ARBA00005708"/>
    </source>
</evidence>
<evidence type="ECO:0000256" key="4">
    <source>
        <dbReference type="ARBA" id="ARBA00013043"/>
    </source>
</evidence>
<dbReference type="PANTHER" id="PTHR42844:SF1">
    <property type="entry name" value="DIHYDRONEOPTERIN ALDOLASE 1-RELATED"/>
    <property type="match status" value="1"/>
</dbReference>
<keyword evidence="6" id="KW-0456">Lyase</keyword>
<dbReference type="RefSeq" id="XP_040615183.1">
    <property type="nucleotide sequence ID" value="XM_040763373.1"/>
</dbReference>
<accession>A0A0C2F818</accession>
<evidence type="ECO:0000256" key="6">
    <source>
        <dbReference type="ARBA" id="ARBA00023239"/>
    </source>
</evidence>
<dbReference type="GeneID" id="63678294"/>
<dbReference type="PANTHER" id="PTHR42844">
    <property type="entry name" value="DIHYDRONEOPTERIN ALDOLASE 1-RELATED"/>
    <property type="match status" value="1"/>
</dbReference>
<dbReference type="Pfam" id="PF02152">
    <property type="entry name" value="FolB"/>
    <property type="match status" value="1"/>
</dbReference>
<evidence type="ECO:0000313" key="11">
    <source>
        <dbReference type="Proteomes" id="UP000031575"/>
    </source>
</evidence>
<evidence type="ECO:0000256" key="2">
    <source>
        <dbReference type="ARBA" id="ARBA00005013"/>
    </source>
</evidence>
<evidence type="ECO:0000313" key="10">
    <source>
        <dbReference type="EMBL" id="KIH87173.1"/>
    </source>
</evidence>
<feature type="compositionally biased region" description="Low complexity" evidence="8">
    <location>
        <begin position="120"/>
        <end position="135"/>
    </location>
</feature>
<dbReference type="VEuPathDB" id="FungiDB:SPBR_05096"/>
<feature type="region of interest" description="Disordered" evidence="8">
    <location>
        <begin position="116"/>
        <end position="135"/>
    </location>
</feature>
<comment type="pathway">
    <text evidence="2">Cofactor biosynthesis; tetrahydrofolate biosynthesis; 2-amino-4-hydroxy-6-hydroxymethyl-7,8-dihydropteridine diphosphate from 7,8-dihydroneopterin triphosphate: step 3/4.</text>
</comment>
<sequence length="324" mass="34465">MSQPTAWDVQAAIGEPRAVIRVRSLQATLGPGAGQDAWGRHGRPQPAVLSAEAVLAAPFPEAANTDQVAGDTVHYGTLSKAVLKSLERWDEERPPAGLLHVLDGLWIDLAGRMATGAKTSSPDAPSQDPSQNPPLLSASVVRSLSVTVLLPKATLVGEGVSLTSAGVLARAANGIAPIASNTLRLHRLRVPTLVGVHPHERTAKQAVVADIALDRFTEYEDVYTRLEAFVVQILETSEFETLEALATHIARLILLRFRPNGPFPGPDLPPWYVHVSLEKPIAVPSADAPVVEVRMGAEHFRLLSGTSPLVMRATNSTGGSNSMT</sequence>
<name>A0A0C2F818_9PEZI</name>